<dbReference type="InterPro" id="IPR000601">
    <property type="entry name" value="PKD_dom"/>
</dbReference>
<dbReference type="PROSITE" id="PS50093">
    <property type="entry name" value="PKD"/>
    <property type="match status" value="6"/>
</dbReference>
<dbReference type="SUPFAM" id="SSF49299">
    <property type="entry name" value="PKD domain"/>
    <property type="match status" value="7"/>
</dbReference>
<reference evidence="8 9" key="2">
    <citation type="submission" date="2019-01" db="EMBL/GenBank/DDBJ databases">
        <title>The decoding of complex shrimp genome reveals the adaptation for benthos swimmer, frequently molting mechanism and breeding impact on genome.</title>
        <authorList>
            <person name="Sun Y."/>
            <person name="Gao Y."/>
            <person name="Yu Y."/>
        </authorList>
    </citation>
    <scope>NUCLEOTIDE SEQUENCE [LARGE SCALE GENOMIC DNA]</scope>
    <source>
        <tissue evidence="8">Muscle</tissue>
    </source>
</reference>
<evidence type="ECO:0000313" key="9">
    <source>
        <dbReference type="Proteomes" id="UP000283509"/>
    </source>
</evidence>
<feature type="domain" description="PKD" evidence="7">
    <location>
        <begin position="870"/>
        <end position="918"/>
    </location>
</feature>
<keyword evidence="4" id="KW-1133">Transmembrane helix</keyword>
<proteinExistence type="predicted"/>
<keyword evidence="5" id="KW-0472">Membrane</keyword>
<organism evidence="8 9">
    <name type="scientific">Penaeus vannamei</name>
    <name type="common">Whiteleg shrimp</name>
    <name type="synonym">Litopenaeus vannamei</name>
    <dbReference type="NCBI Taxonomy" id="6689"/>
    <lineage>
        <taxon>Eukaryota</taxon>
        <taxon>Metazoa</taxon>
        <taxon>Ecdysozoa</taxon>
        <taxon>Arthropoda</taxon>
        <taxon>Crustacea</taxon>
        <taxon>Multicrustacea</taxon>
        <taxon>Malacostraca</taxon>
        <taxon>Eumalacostraca</taxon>
        <taxon>Eucarida</taxon>
        <taxon>Decapoda</taxon>
        <taxon>Dendrobranchiata</taxon>
        <taxon>Penaeoidea</taxon>
        <taxon>Penaeidae</taxon>
        <taxon>Penaeus</taxon>
    </lineage>
</organism>
<comment type="caution">
    <text evidence="8">The sequence shown here is derived from an EMBL/GenBank/DDBJ whole genome shotgun (WGS) entry which is preliminary data.</text>
</comment>
<keyword evidence="9" id="KW-1185">Reference proteome</keyword>
<reference evidence="8 9" key="1">
    <citation type="submission" date="2018-04" db="EMBL/GenBank/DDBJ databases">
        <authorList>
            <person name="Zhang X."/>
            <person name="Yuan J."/>
            <person name="Li F."/>
            <person name="Xiang J."/>
        </authorList>
    </citation>
    <scope>NUCLEOTIDE SEQUENCE [LARGE SCALE GENOMIC DNA]</scope>
    <source>
        <tissue evidence="8">Muscle</tissue>
    </source>
</reference>
<feature type="domain" description="PKD" evidence="7">
    <location>
        <begin position="274"/>
        <end position="320"/>
    </location>
</feature>
<evidence type="ECO:0000313" key="8">
    <source>
        <dbReference type="EMBL" id="ROT69622.1"/>
    </source>
</evidence>
<dbReference type="SMART" id="SM00089">
    <property type="entry name" value="PKD"/>
    <property type="match status" value="10"/>
</dbReference>
<name>A0A3R7PF75_PENVA</name>
<dbReference type="PANTHER" id="PTHR46730:SF1">
    <property type="entry name" value="PLAT DOMAIN-CONTAINING PROTEIN"/>
    <property type="match status" value="1"/>
</dbReference>
<dbReference type="InterPro" id="IPR035986">
    <property type="entry name" value="PKD_dom_sf"/>
</dbReference>
<keyword evidence="3" id="KW-0677">Repeat</keyword>
<dbReference type="GO" id="GO:0005261">
    <property type="term" value="F:monoatomic cation channel activity"/>
    <property type="evidence" value="ECO:0007669"/>
    <property type="project" value="TreeGrafter"/>
</dbReference>
<evidence type="ECO:0000256" key="3">
    <source>
        <dbReference type="ARBA" id="ARBA00022737"/>
    </source>
</evidence>
<accession>A0A3R7PF75</accession>
<dbReference type="CDD" id="cd00146">
    <property type="entry name" value="PKD"/>
    <property type="match status" value="2"/>
</dbReference>
<evidence type="ECO:0000256" key="1">
    <source>
        <dbReference type="ARBA" id="ARBA00004141"/>
    </source>
</evidence>
<feature type="domain" description="PKD" evidence="7">
    <location>
        <begin position="385"/>
        <end position="417"/>
    </location>
</feature>
<feature type="domain" description="PKD" evidence="7">
    <location>
        <begin position="460"/>
        <end position="520"/>
    </location>
</feature>
<evidence type="ECO:0000256" key="5">
    <source>
        <dbReference type="ARBA" id="ARBA00023136"/>
    </source>
</evidence>
<evidence type="ECO:0000259" key="7">
    <source>
        <dbReference type="PROSITE" id="PS50093"/>
    </source>
</evidence>
<protein>
    <submittedName>
        <fullName evidence="8">Putative polycystin-1</fullName>
    </submittedName>
</protein>
<feature type="non-terminal residue" evidence="8">
    <location>
        <position position="1478"/>
    </location>
</feature>
<feature type="domain" description="PKD" evidence="7">
    <location>
        <begin position="572"/>
        <end position="622"/>
    </location>
</feature>
<keyword evidence="2" id="KW-0812">Transmembrane</keyword>
<gene>
    <name evidence="8" type="ORF">C7M84_012167</name>
</gene>
<evidence type="ECO:0000256" key="6">
    <source>
        <dbReference type="SAM" id="MobiDB-lite"/>
    </source>
</evidence>
<dbReference type="GO" id="GO:0005886">
    <property type="term" value="C:plasma membrane"/>
    <property type="evidence" value="ECO:0007669"/>
    <property type="project" value="TreeGrafter"/>
</dbReference>
<feature type="region of interest" description="Disordered" evidence="6">
    <location>
        <begin position="1453"/>
        <end position="1478"/>
    </location>
</feature>
<evidence type="ECO:0000256" key="4">
    <source>
        <dbReference type="ARBA" id="ARBA00022989"/>
    </source>
</evidence>
<dbReference type="InterPro" id="IPR022409">
    <property type="entry name" value="PKD/Chitinase_dom"/>
</dbReference>
<dbReference type="Proteomes" id="UP000283509">
    <property type="component" value="Unassembled WGS sequence"/>
</dbReference>
<evidence type="ECO:0000256" key="2">
    <source>
        <dbReference type="ARBA" id="ARBA00022692"/>
    </source>
</evidence>
<sequence>MTVHRLNVSGRYELLLKLTWDAQEESFRDYLWVLRPLTSDHPKVVAPPVVVAPPGEVNVSLTLSDPVELPTLVMANVSWGDLLPPDVINLTQATQPGSKVNHTQILGHTYEESGEFLTTLVLYNGVSSVDLSFTVTVIPRLTLANVTVTQDGVSAHTYSAGVSTLFTITVERGDANTFFLTIGNKTVNSSAPVLSYTFTKAGTYEVTVGGNGPAGTATPLQLSVKVARALSLDDVTLLGVPDVVVAPPGQTSFTLKLTATDELPTSVSGEVIWGDGESTLVDLVQDTPPGQAGTVTKNLTHTYLRSGSFQVNVSLANAVSEVMLVERLRVIDHITLDTILVNYVNEMDSPSIGLSTEAFIKTGVQVNFTAVVNSGQADLFTLEVDGETLTNTEASIVYTFDSAGNYTVSMTASGAAGVPVRRSNVLLTLPDRVVAPPGNAIVNMSVVAADELPTLATGFITWGDSEPDTPFDLTQDTPQGATGSVSLTFAHVYASSGSYQVTLQVANPVSRVNVTKTLRVLDQLTLDKILTSYANEADLPPWYTSVFKVDSPVNITALENNGETASFTLEVDGSSFTSADPSFVYTFTAAGHYNITMTSSGEAGVSSAVVSSVEVAREIKEENIQILLPDKVVWPPAETTVSVTVLAPGELPTHVEGVISWGDEQDEDMFELLDETAPGSIGAVTVNVTHNFSRPGDFLITAFMRNPVSLVNISREIHILDHLTLQKILVEYQDPSDAPPWSSDVFKTGVLLNFTAVVASGDPAGFTLFAGDSILSQEGPSVTYSFAAAGEYTVNMTCSGEAGVSPPVPLTVTLARPIEPEQLDLLLPALVVWPKEEASVEVVLTDAAELPTFVAGTLTWGDSGADADLDLSDVTSPGASGSVSRTLTHNYTQPGEYEVTVSLRNLVSQASLTKTLLVLDHLTLDGISVEYENPADRPEGGADDVFKAGVALNLTALVDSGEAESFTFSVNEETLTSSSATIVYVFPVAGDYVVTVRTKGDAGISNALSKTVRVARAIYEENLELLLPELVVSPPGDVTISASVRSEGELPTNVTGRLSWGDESDSLEVDLVQATVPGSTGSVSRELNHTYEAPGEYEVTWHLSNAVSEMNIRKKLSVLQRIELQELLVTYANPEEDLASPPGFFFLGEVLSIRPRSVEGHAASYVLSASGLEDVEQETPVFNITFDRESDYRVSLRGEGPAGASAELSVWVRVRRRVSGLELVLPSSETRVGLEVVFEVESPELLGACLSLDTGDGRLVGWKPPGKCEGGEDGEEEWEEAPLRPSVKLAHEYALAGRFTATARLFSVMGEAVRRVNVTVWESLPCDTLSVWIRKNGTLDSPVNITRAEKLRVESFVVVNCSVPEIEMEITWRMTRVNDSVEVDLSHIDTSKGVLFLPVRTLHYGLYRALVSYNVSMTNPSGADVWAEVFGESVVRVGKSDLMVVMVQGGRPRSAGGRCRRSTSGRERCPTIRLSGDS</sequence>
<dbReference type="GO" id="GO:0006816">
    <property type="term" value="P:calcium ion transport"/>
    <property type="evidence" value="ECO:0007669"/>
    <property type="project" value="TreeGrafter"/>
</dbReference>
<comment type="subcellular location">
    <subcellularLocation>
        <location evidence="1">Membrane</location>
        <topology evidence="1">Multi-pass membrane protein</topology>
    </subcellularLocation>
</comment>
<dbReference type="Pfam" id="PF00801">
    <property type="entry name" value="PKD"/>
    <property type="match status" value="4"/>
</dbReference>
<dbReference type="PANTHER" id="PTHR46730">
    <property type="entry name" value="POLYCYSTIN-1"/>
    <property type="match status" value="1"/>
</dbReference>
<feature type="domain" description="PKD" evidence="7">
    <location>
        <begin position="760"/>
        <end position="803"/>
    </location>
</feature>
<dbReference type="EMBL" id="QCYY01002544">
    <property type="protein sequence ID" value="ROT69622.1"/>
    <property type="molecule type" value="Genomic_DNA"/>
</dbReference>